<keyword evidence="2" id="KW-1185">Reference proteome</keyword>
<accession>A0ABM0ZZE2</accession>
<gene>
    <name evidence="3" type="primary">LOC106011700</name>
</gene>
<keyword evidence="1" id="KW-0732">Signal</keyword>
<dbReference type="RefSeq" id="XP_012937672.1">
    <property type="nucleotide sequence ID" value="XM_013082218.1"/>
</dbReference>
<organism evidence="2 3">
    <name type="scientific">Aplysia californica</name>
    <name type="common">California sea hare</name>
    <dbReference type="NCBI Taxonomy" id="6500"/>
    <lineage>
        <taxon>Eukaryota</taxon>
        <taxon>Metazoa</taxon>
        <taxon>Spiralia</taxon>
        <taxon>Lophotrochozoa</taxon>
        <taxon>Mollusca</taxon>
        <taxon>Gastropoda</taxon>
        <taxon>Heterobranchia</taxon>
        <taxon>Euthyneura</taxon>
        <taxon>Tectipleura</taxon>
        <taxon>Aplysiida</taxon>
        <taxon>Aplysioidea</taxon>
        <taxon>Aplysiidae</taxon>
        <taxon>Aplysia</taxon>
    </lineage>
</organism>
<proteinExistence type="predicted"/>
<feature type="signal peptide" evidence="1">
    <location>
        <begin position="1"/>
        <end position="18"/>
    </location>
</feature>
<dbReference type="GeneID" id="106011700"/>
<name>A0ABM0ZZE2_APLCA</name>
<evidence type="ECO:0000313" key="2">
    <source>
        <dbReference type="Proteomes" id="UP000694888"/>
    </source>
</evidence>
<evidence type="ECO:0000256" key="1">
    <source>
        <dbReference type="SAM" id="SignalP"/>
    </source>
</evidence>
<protein>
    <submittedName>
        <fullName evidence="3">Uncharacterized protein LOC106011700</fullName>
    </submittedName>
</protein>
<reference evidence="3" key="1">
    <citation type="submission" date="2025-08" db="UniProtKB">
        <authorList>
            <consortium name="RefSeq"/>
        </authorList>
    </citation>
    <scope>IDENTIFICATION</scope>
</reference>
<feature type="chain" id="PRO_5047511823" evidence="1">
    <location>
        <begin position="19"/>
        <end position="183"/>
    </location>
</feature>
<evidence type="ECO:0000313" key="3">
    <source>
        <dbReference type="RefSeq" id="XP_012937672.1"/>
    </source>
</evidence>
<dbReference type="Proteomes" id="UP000694888">
    <property type="component" value="Unplaced"/>
</dbReference>
<sequence>MAPSAFGLVFGFVILGTAQLISGVALSAEHNSAAGDISHQLRRHVRSELELSRQKRLQLISDAQTSLSGSGDIELSRQKRRLIDNDEELSRQKRLTEGDDKNEQFLSRQKRRSLDAYIELSRQKRLFDDGSETVLSRQKRRFDDGDLELSRRKRPDEGVQALLSRQKRVFRRSVAAIVNGQRR</sequence>